<dbReference type="Proteomes" id="UP000001557">
    <property type="component" value="Chromosome"/>
</dbReference>
<dbReference type="HOGENOM" id="CLU_180091_0_0_6"/>
<sequence length="99" mass="11756">MMGFVKSTRRYKLKVLPVVDLIADEQINHRLHFILSLLSFGLWGLVWWWLILKAKGKSDFIFSGFDDDYWSYLIEREQPPAALYRQQIAPNKVTEYFDA</sequence>
<evidence type="ECO:0000313" key="3">
    <source>
        <dbReference type="Proteomes" id="UP000001557"/>
    </source>
</evidence>
<organism evidence="2 3">
    <name type="scientific">Shewanella baltica (strain OS155 / ATCC BAA-1091)</name>
    <dbReference type="NCBI Taxonomy" id="325240"/>
    <lineage>
        <taxon>Bacteria</taxon>
        <taxon>Pseudomonadati</taxon>
        <taxon>Pseudomonadota</taxon>
        <taxon>Gammaproteobacteria</taxon>
        <taxon>Alteromonadales</taxon>
        <taxon>Shewanellaceae</taxon>
        <taxon>Shewanella</taxon>
    </lineage>
</organism>
<dbReference type="KEGG" id="sbl:Sbal_0767"/>
<keyword evidence="3" id="KW-1185">Reference proteome</keyword>
<keyword evidence="1" id="KW-0472">Membrane</keyword>
<keyword evidence="1" id="KW-0812">Transmembrane</keyword>
<feature type="transmembrane region" description="Helical" evidence="1">
    <location>
        <begin position="31"/>
        <end position="52"/>
    </location>
</feature>
<protein>
    <submittedName>
        <fullName evidence="2">Uncharacterized protein</fullName>
    </submittedName>
</protein>
<gene>
    <name evidence="2" type="ordered locus">Sbal_0767</name>
</gene>
<reference evidence="2 3" key="1">
    <citation type="submission" date="2007-02" db="EMBL/GenBank/DDBJ databases">
        <title>Complete sequence of chromosome of Shewanella baltica OS155.</title>
        <authorList>
            <consortium name="US DOE Joint Genome Institute"/>
            <person name="Copeland A."/>
            <person name="Lucas S."/>
            <person name="Lapidus A."/>
            <person name="Barry K."/>
            <person name="Detter J.C."/>
            <person name="Glavina del Rio T."/>
            <person name="Hammon N."/>
            <person name="Israni S."/>
            <person name="Dalin E."/>
            <person name="Tice H."/>
            <person name="Pitluck S."/>
            <person name="Sims D.R."/>
            <person name="Brettin T."/>
            <person name="Bruce D."/>
            <person name="Han C."/>
            <person name="Tapia R."/>
            <person name="Brainard J."/>
            <person name="Schmutz J."/>
            <person name="Larimer F."/>
            <person name="Land M."/>
            <person name="Hauser L."/>
            <person name="Kyrpides N."/>
            <person name="Mikhailova N."/>
            <person name="Brettar I."/>
            <person name="Klappenbach J."/>
            <person name="Konstantinidis K."/>
            <person name="Rodrigues J."/>
            <person name="Tiedje J."/>
            <person name="Richardson P."/>
        </authorList>
    </citation>
    <scope>NUCLEOTIDE SEQUENCE [LARGE SCALE GENOMIC DNA]</scope>
    <source>
        <strain evidence="3">OS155 / ATCC BAA-1091</strain>
    </source>
</reference>
<dbReference type="AlphaFoldDB" id="A3D0N0"/>
<name>A3D0N0_SHEB5</name>
<evidence type="ECO:0000313" key="2">
    <source>
        <dbReference type="EMBL" id="ABN60293.1"/>
    </source>
</evidence>
<dbReference type="EMBL" id="CP000563">
    <property type="protein sequence ID" value="ABN60293.1"/>
    <property type="molecule type" value="Genomic_DNA"/>
</dbReference>
<evidence type="ECO:0000256" key="1">
    <source>
        <dbReference type="SAM" id="Phobius"/>
    </source>
</evidence>
<keyword evidence="1" id="KW-1133">Transmembrane helix</keyword>
<dbReference type="STRING" id="325240.Sbal_0767"/>
<proteinExistence type="predicted"/>
<accession>A3D0N0</accession>